<dbReference type="InterPro" id="IPR051017">
    <property type="entry name" value="Aldolase-II_Adducin_sf"/>
</dbReference>
<dbReference type="GO" id="GO:0014069">
    <property type="term" value="C:postsynaptic density"/>
    <property type="evidence" value="ECO:0007669"/>
    <property type="project" value="TreeGrafter"/>
</dbReference>
<dbReference type="InterPro" id="IPR036409">
    <property type="entry name" value="Aldolase_II/adducin_N_sf"/>
</dbReference>
<dbReference type="FunFam" id="3.40.225.10:FF:000013">
    <property type="entry name" value="Class II aldolase"/>
    <property type="match status" value="1"/>
</dbReference>
<dbReference type="GeneID" id="116940737"/>
<dbReference type="KEGG" id="pmrn:116940737"/>
<dbReference type="RefSeq" id="XP_032806808.1">
    <property type="nucleotide sequence ID" value="XM_032950917.1"/>
</dbReference>
<name>A0AAJ7SY88_PETMA</name>
<reference evidence="5" key="1">
    <citation type="submission" date="2025-08" db="UniProtKB">
        <authorList>
            <consortium name="RefSeq"/>
        </authorList>
    </citation>
    <scope>IDENTIFICATION</scope>
    <source>
        <tissue evidence="5">Sperm</tissue>
    </source>
</reference>
<feature type="compositionally biased region" description="Low complexity" evidence="2">
    <location>
        <begin position="736"/>
        <end position="750"/>
    </location>
</feature>
<proteinExistence type="inferred from homology"/>
<feature type="compositionally biased region" description="Basic and acidic residues" evidence="2">
    <location>
        <begin position="624"/>
        <end position="636"/>
    </location>
</feature>
<evidence type="ECO:0000256" key="1">
    <source>
        <dbReference type="ARBA" id="ARBA00006274"/>
    </source>
</evidence>
<dbReference type="SMART" id="SM01007">
    <property type="entry name" value="Aldolase_II"/>
    <property type="match status" value="1"/>
</dbReference>
<dbReference type="Proteomes" id="UP001318040">
    <property type="component" value="Chromosome 9"/>
</dbReference>
<dbReference type="GO" id="GO:0051016">
    <property type="term" value="P:barbed-end actin filament capping"/>
    <property type="evidence" value="ECO:0007669"/>
    <property type="project" value="TreeGrafter"/>
</dbReference>
<feature type="compositionally biased region" description="Low complexity" evidence="2">
    <location>
        <begin position="697"/>
        <end position="709"/>
    </location>
</feature>
<protein>
    <submittedName>
        <fullName evidence="5">Alpha-adducin isoform X1</fullName>
    </submittedName>
</protein>
<evidence type="ECO:0000256" key="2">
    <source>
        <dbReference type="SAM" id="MobiDB-lite"/>
    </source>
</evidence>
<comment type="similarity">
    <text evidence="1">Belongs to the aldolase class II family. Adducin subfamily.</text>
</comment>
<evidence type="ECO:0000259" key="3">
    <source>
        <dbReference type="SMART" id="SM01007"/>
    </source>
</evidence>
<dbReference type="GO" id="GO:0005886">
    <property type="term" value="C:plasma membrane"/>
    <property type="evidence" value="ECO:0007669"/>
    <property type="project" value="UniProtKB-SubCell"/>
</dbReference>
<dbReference type="PANTHER" id="PTHR10672">
    <property type="entry name" value="ADDUCIN"/>
    <property type="match status" value="1"/>
</dbReference>
<dbReference type="InterPro" id="IPR001303">
    <property type="entry name" value="Aldolase_II/adducin_N"/>
</dbReference>
<gene>
    <name evidence="5" type="primary">ADD1</name>
</gene>
<dbReference type="Pfam" id="PF00596">
    <property type="entry name" value="Aldolase_II"/>
    <property type="match status" value="1"/>
</dbReference>
<dbReference type="NCBIfam" id="NF005451">
    <property type="entry name" value="PRK07044.1"/>
    <property type="match status" value="1"/>
</dbReference>
<evidence type="ECO:0000313" key="4">
    <source>
        <dbReference type="Proteomes" id="UP001318040"/>
    </source>
</evidence>
<feature type="compositionally biased region" description="Basic residues" evidence="2">
    <location>
        <begin position="767"/>
        <end position="776"/>
    </location>
</feature>
<accession>A0AAJ7SY88</accession>
<organism evidence="4 5">
    <name type="scientific">Petromyzon marinus</name>
    <name type="common">Sea lamprey</name>
    <dbReference type="NCBI Taxonomy" id="7757"/>
    <lineage>
        <taxon>Eukaryota</taxon>
        <taxon>Metazoa</taxon>
        <taxon>Chordata</taxon>
        <taxon>Craniata</taxon>
        <taxon>Vertebrata</taxon>
        <taxon>Cyclostomata</taxon>
        <taxon>Hyperoartia</taxon>
        <taxon>Petromyzontiformes</taxon>
        <taxon>Petromyzontidae</taxon>
        <taxon>Petromyzon</taxon>
    </lineage>
</organism>
<keyword evidence="4" id="KW-1185">Reference proteome</keyword>
<dbReference type="SUPFAM" id="SSF53639">
    <property type="entry name" value="AraD/HMP-PK domain-like"/>
    <property type="match status" value="1"/>
</dbReference>
<dbReference type="PANTHER" id="PTHR10672:SF3">
    <property type="entry name" value="PROTEIN HU-LI TAI SHAO"/>
    <property type="match status" value="1"/>
</dbReference>
<dbReference type="Gene3D" id="3.40.225.10">
    <property type="entry name" value="Class II aldolase/adducin N-terminal domain"/>
    <property type="match status" value="1"/>
</dbReference>
<sequence length="776" mass="84733">MNGDSGQDGGGVVAVAPVAAEPPRESYLDRMDDPEFLRERNMAADLRQDFNMMEQRKRVSVILQSPAFRDELESLIQETMKKGKDISGLKALQQIADYMLTAPGPCPTPSASGITGLNMGVGMVIPINDLRGSESSTYVKGEKLLRCKLAAVYRLVDLYGWSQLIYNHISARVNKEQEHFLIIPFGLLFSEVTASSLVKVNLQGEIVDRGSTNLGINQAGFTLHSAIYAARPDIKCVIHVHTPAGTAVSAMKCGLLPISQESMILGEVTYHDYEGILVDDEEKANLQKNLGPTSKVLILRNHGLVALGETVEEAFHYLYNLVMACEVQVRTLASAGSVDNVILLDEEKLRVRTQGIVTHGNVNMAGLHTWGVGEQELEALMRMMDSMGYRTGYAYRNPVMRERPRQRGEVEIPATSFGLDDDSMVHSPLKLLAARQQRDKTRWLNSPNAYMRVEVTQDQRNGAGAPKTKVWAPNTHRTPALASSLSSGVCVPSCITNCLWLKAEDPPKGAGGGGAPLKVEDSNMFVPLGTDPREVLETRNKIREHYRHDVKTAGPQSQLLCGAVIERPQGQEVLAASKAIIVKEFQTDVKLTAPPNPFRKSCEREIEEYRREVESKQQPGGADLNERHEEQVEEKAPAPPATPPKQADGQDKPSEAWEPSAAQAPGDSQPQLQPQLHPKPHTLPKPQPAHSDTQAHSLTLPSAATPPAAQHDEGTDEEALSKRLSSVSVEGGGASSPGEEASPEASPAKSPSKKKKKFRTPSFLAKMNKKKEKAEA</sequence>
<evidence type="ECO:0000313" key="5">
    <source>
        <dbReference type="RefSeq" id="XP_032806808.1"/>
    </source>
</evidence>
<dbReference type="CTD" id="118"/>
<dbReference type="GO" id="GO:0005856">
    <property type="term" value="C:cytoskeleton"/>
    <property type="evidence" value="ECO:0007669"/>
    <property type="project" value="TreeGrafter"/>
</dbReference>
<feature type="region of interest" description="Disordered" evidence="2">
    <location>
        <begin position="610"/>
        <end position="776"/>
    </location>
</feature>
<feature type="domain" description="Class II aldolase/adducin N-terminal" evidence="3">
    <location>
        <begin position="147"/>
        <end position="329"/>
    </location>
</feature>
<dbReference type="GO" id="GO:0051015">
    <property type="term" value="F:actin filament binding"/>
    <property type="evidence" value="ECO:0007669"/>
    <property type="project" value="TreeGrafter"/>
</dbReference>
<dbReference type="AlphaFoldDB" id="A0AAJ7SY88"/>